<evidence type="ECO:0000313" key="4">
    <source>
        <dbReference type="EMBL" id="RTQ90802.1"/>
    </source>
</evidence>
<evidence type="ECO:0000259" key="3">
    <source>
        <dbReference type="Pfam" id="PF00857"/>
    </source>
</evidence>
<evidence type="ECO:0000256" key="2">
    <source>
        <dbReference type="ARBA" id="ARBA00022801"/>
    </source>
</evidence>
<dbReference type="InterPro" id="IPR000868">
    <property type="entry name" value="Isochorismatase-like_dom"/>
</dbReference>
<dbReference type="PRINTS" id="PR01398">
    <property type="entry name" value="ISCHRISMTASE"/>
</dbReference>
<comment type="caution">
    <text evidence="4">The sequence shown here is derived from an EMBL/GenBank/DDBJ whole genome shotgun (WGS) entry which is preliminary data.</text>
</comment>
<dbReference type="EMBL" id="RXNR01000046">
    <property type="protein sequence ID" value="RTQ90802.1"/>
    <property type="molecule type" value="Genomic_DNA"/>
</dbReference>
<name>A0A3S0HI25_9BACI</name>
<dbReference type="PANTHER" id="PTHR43540">
    <property type="entry name" value="PEROXYUREIDOACRYLATE/UREIDOACRYLATE AMIDOHYDROLASE-RELATED"/>
    <property type="match status" value="1"/>
</dbReference>
<feature type="domain" description="Isochorismatase-like" evidence="3">
    <location>
        <begin position="12"/>
        <end position="197"/>
    </location>
</feature>
<dbReference type="InterPro" id="IPR036380">
    <property type="entry name" value="Isochorismatase-like_sf"/>
</dbReference>
<dbReference type="GO" id="GO:0008908">
    <property type="term" value="F:isochorismatase activity"/>
    <property type="evidence" value="ECO:0007669"/>
    <property type="project" value="InterPro"/>
</dbReference>
<proteinExistence type="inferred from homology"/>
<dbReference type="InterPro" id="IPR050272">
    <property type="entry name" value="Isochorismatase-like_hydrls"/>
</dbReference>
<dbReference type="Proteomes" id="UP000276349">
    <property type="component" value="Unassembled WGS sequence"/>
</dbReference>
<dbReference type="InterPro" id="IPR016291">
    <property type="entry name" value="Isochorismatase"/>
</dbReference>
<organism evidence="4 5">
    <name type="scientific">Lysinibacillus telephonicus</name>
    <dbReference type="NCBI Taxonomy" id="1714840"/>
    <lineage>
        <taxon>Bacteria</taxon>
        <taxon>Bacillati</taxon>
        <taxon>Bacillota</taxon>
        <taxon>Bacilli</taxon>
        <taxon>Bacillales</taxon>
        <taxon>Bacillaceae</taxon>
        <taxon>Lysinibacillus</taxon>
    </lineage>
</organism>
<dbReference type="CDD" id="cd00431">
    <property type="entry name" value="cysteine_hydrolases"/>
    <property type="match status" value="1"/>
</dbReference>
<sequence length="212" mass="23778">MNEINSLSLQKTALIVVDVQNDFCDQNGALGKQGADTSMVKEMILNLQNLIHSARELNLPIIFIQTIHEDATDSEAWVSRGNTKNVEHNQVCRKNTWGADFHVVAPLETETIVIKHRYSAFYNTRLDSILRTFGINNLLFTGVATNVCVDSTARDGFMRDYHITMISDCCAAYSEQAHLAALQNIDSHFGRVATSNEIIEELKSNKTSFIRI</sequence>
<gene>
    <name evidence="4" type="ORF">EKG35_14450</name>
</gene>
<dbReference type="SUPFAM" id="SSF52499">
    <property type="entry name" value="Isochorismatase-like hydrolases"/>
    <property type="match status" value="1"/>
</dbReference>
<dbReference type="OrthoDB" id="257098at2"/>
<evidence type="ECO:0000313" key="5">
    <source>
        <dbReference type="Proteomes" id="UP000276349"/>
    </source>
</evidence>
<keyword evidence="2 4" id="KW-0378">Hydrolase</keyword>
<keyword evidence="5" id="KW-1185">Reference proteome</keyword>
<accession>A0A3S0HI25</accession>
<comment type="similarity">
    <text evidence="1">Belongs to the isochorismatase family.</text>
</comment>
<dbReference type="RefSeq" id="WP_126295269.1">
    <property type="nucleotide sequence ID" value="NZ_CP155468.1"/>
</dbReference>
<dbReference type="PANTHER" id="PTHR43540:SF6">
    <property type="entry name" value="ISOCHORISMATASE-LIKE DOMAIN-CONTAINING PROTEIN"/>
    <property type="match status" value="1"/>
</dbReference>
<evidence type="ECO:0000256" key="1">
    <source>
        <dbReference type="ARBA" id="ARBA00006336"/>
    </source>
</evidence>
<dbReference type="Gene3D" id="3.40.50.850">
    <property type="entry name" value="Isochorismatase-like"/>
    <property type="match status" value="1"/>
</dbReference>
<dbReference type="Pfam" id="PF00857">
    <property type="entry name" value="Isochorismatase"/>
    <property type="match status" value="1"/>
</dbReference>
<dbReference type="AlphaFoldDB" id="A0A3S0HI25"/>
<reference evidence="4 5" key="1">
    <citation type="submission" date="2018-12" db="EMBL/GenBank/DDBJ databases">
        <authorList>
            <person name="Yu L."/>
        </authorList>
    </citation>
    <scope>NUCLEOTIDE SEQUENCE [LARGE SCALE GENOMIC DNA]</scope>
    <source>
        <strain evidence="4 5">S5H2222</strain>
    </source>
</reference>
<protein>
    <submittedName>
        <fullName evidence="4">Cysteine hydrolase</fullName>
    </submittedName>
</protein>